<dbReference type="InterPro" id="IPR030390">
    <property type="entry name" value="MeTrfase_TrmA_AS"/>
</dbReference>
<dbReference type="InterPro" id="IPR045850">
    <property type="entry name" value="TRM2_met"/>
</dbReference>
<reference evidence="8 9" key="1">
    <citation type="submission" date="2020-04" db="EMBL/GenBank/DDBJ databases">
        <title>Perkinsus chesapeaki whole genome sequence.</title>
        <authorList>
            <person name="Bogema D.R."/>
        </authorList>
    </citation>
    <scope>NUCLEOTIDE SEQUENCE [LARGE SCALE GENOMIC DNA]</scope>
    <source>
        <strain evidence="8">ATCC PRA-425</strain>
    </source>
</reference>
<dbReference type="Gene3D" id="3.40.50.150">
    <property type="entry name" value="Vaccinia Virus protein VP39"/>
    <property type="match status" value="1"/>
</dbReference>
<feature type="region of interest" description="Disordered" evidence="6">
    <location>
        <begin position="868"/>
        <end position="898"/>
    </location>
</feature>
<sequence length="1029" mass="115331">MSDNKPISGQQTSVEGSDAPNGEVLKLQIFCKKFNNIGEKAKTEFFEKEVKSNVNYTLDAATGKARYVFVKFKSGDDTAQFKKDVAGLKYKGAELDIHDFYGGDKRSRKVRCETEERAALRKQRRMENLTLKQMREKAKYEKDKTLLEKSAPLYTYSYTEQLKLKEQFIMHAARNFTREVKAHCDKLQYSFPTWARVIKGLLLGVGNLLVKVHKNKPGCIVHEIMGSPEDNLEGYRNKCELTIGYKDYDCTKWGRELTGNQLLISSIAHTPLALGNNSSKFRFEILPGDLSTLPTLKMVIVIELAGTQPEVGFVRKVEGHELLIESGAALPHIPACMKEIEGELRRIVLENYEQVKPFSRHEKTGTWRQVMLRWSPTRREMLMVVMCCEPYDKATSIIRAWAESDANRNLSVPVSSVFMQTNNGVCDACDMKKEDLYHTYISIWGIPEKKVKPVSGFWPGKLGLFDSERRDINAILFAYSDIYGDTKVTMDMLGLEFPLQPASFFQTNVVMCKKLYTAAVRLALTGSPDGDMPKLEDLDQSTLPAAVVDVCSGVGTITQVFASILGTKADGKPRVYGLELVADAVEDAKASAKANGLEGAVKFIAGRAEDTIEDVIKEACSDIKGDQKLTVIVDPPRSGLHPNVLRCLRQCSYISRIVYVSCNPDTLSRDVVQLTKPENDYTTVESHKEMKEEGGILVPKIIIPVDMFPHTYHCEAILLLDREPLAEVFDQSWPGVTPATSSDEVVECEDGAQPSFDAAAVEDDVLCKDDDEAKLLEAKEKDIQSRKMGIDELKALTETTVKNNSTPRGVTPSATGSAKVTPLKKVEVARNKKGVSERGEEVRRKSIENAIKAALKVRSDTSRLERAAFCTGKSSDGKEEGKEKGEGAQGNTSKDVGNPISDRFLNLIPFKAILAAMSFGGILRIIANPNGEYDYIHEEIRELWDPTPVVPPRPAIVERHPLEGKYRDDDEPLYSFEMPNKDEKLRIAKIRESEWEGELPEEDEEIDEEIEEMTFMDKIRSLFAWRTER</sequence>
<comment type="caution">
    <text evidence="8">The sequence shown here is derived from an EMBL/GenBank/DDBJ whole genome shotgun (WGS) entry which is preliminary data.</text>
</comment>
<gene>
    <name evidence="8" type="primary">TRMT2A</name>
    <name evidence="8" type="ORF">FOL47_003946</name>
</gene>
<organism evidence="8 9">
    <name type="scientific">Perkinsus chesapeaki</name>
    <name type="common">Clam parasite</name>
    <name type="synonym">Perkinsus andrewsi</name>
    <dbReference type="NCBI Taxonomy" id="330153"/>
    <lineage>
        <taxon>Eukaryota</taxon>
        <taxon>Sar</taxon>
        <taxon>Alveolata</taxon>
        <taxon>Perkinsozoa</taxon>
        <taxon>Perkinsea</taxon>
        <taxon>Perkinsida</taxon>
        <taxon>Perkinsidae</taxon>
        <taxon>Perkinsus</taxon>
    </lineage>
</organism>
<feature type="compositionally biased region" description="Basic and acidic residues" evidence="6">
    <location>
        <begin position="875"/>
        <end position="886"/>
    </location>
</feature>
<feature type="active site" evidence="5">
    <location>
        <position position="662"/>
    </location>
</feature>
<keyword evidence="9" id="KW-1185">Reference proteome</keyword>
<evidence type="ECO:0000256" key="4">
    <source>
        <dbReference type="PROSITE-ProRule" id="PRU01024"/>
    </source>
</evidence>
<comment type="similarity">
    <text evidence="4">Belongs to the class I-like SAM-binding methyltransferase superfamily. RNA M5U methyltransferase family.</text>
</comment>
<dbReference type="GO" id="GO:0008173">
    <property type="term" value="F:RNA methyltransferase activity"/>
    <property type="evidence" value="ECO:0007669"/>
    <property type="project" value="InterPro"/>
</dbReference>
<dbReference type="OrthoDB" id="10250660at2759"/>
<dbReference type="Pfam" id="PF05958">
    <property type="entry name" value="tRNA_U5-meth_tr"/>
    <property type="match status" value="1"/>
</dbReference>
<dbReference type="Pfam" id="PF13847">
    <property type="entry name" value="Methyltransf_31"/>
    <property type="match status" value="1"/>
</dbReference>
<dbReference type="GO" id="GO:0032259">
    <property type="term" value="P:methylation"/>
    <property type="evidence" value="ECO:0007669"/>
    <property type="project" value="UniProtKB-KW"/>
</dbReference>
<dbReference type="PROSITE" id="PS51687">
    <property type="entry name" value="SAM_MT_RNA_M5U"/>
    <property type="match status" value="1"/>
</dbReference>
<evidence type="ECO:0000313" key="8">
    <source>
        <dbReference type="EMBL" id="KAF4666710.1"/>
    </source>
</evidence>
<dbReference type="InterPro" id="IPR025714">
    <property type="entry name" value="Methyltranfer_dom"/>
</dbReference>
<feature type="domain" description="Methyltransferase" evidence="7">
    <location>
        <begin position="546"/>
        <end position="623"/>
    </location>
</feature>
<keyword evidence="2 4" id="KW-0808">Transferase</keyword>
<dbReference type="InterPro" id="IPR010280">
    <property type="entry name" value="U5_MeTrfase_fam"/>
</dbReference>
<dbReference type="GO" id="GO:0006396">
    <property type="term" value="P:RNA processing"/>
    <property type="evidence" value="ECO:0007669"/>
    <property type="project" value="InterPro"/>
</dbReference>
<evidence type="ECO:0000256" key="2">
    <source>
        <dbReference type="ARBA" id="ARBA00022679"/>
    </source>
</evidence>
<feature type="active site" description="Nucleophile" evidence="4">
    <location>
        <position position="662"/>
    </location>
</feature>
<feature type="binding site" evidence="4">
    <location>
        <position position="634"/>
    </location>
    <ligand>
        <name>S-adenosyl-L-methionine</name>
        <dbReference type="ChEBI" id="CHEBI:59789"/>
    </ligand>
</feature>
<dbReference type="Proteomes" id="UP000591131">
    <property type="component" value="Unassembled WGS sequence"/>
</dbReference>
<accession>A0A7J6M6A6</accession>
<comment type="caution">
    <text evidence="4">Lacks conserved residue(s) required for the propagation of feature annotation.</text>
</comment>
<dbReference type="EMBL" id="JAAPAO010000228">
    <property type="protein sequence ID" value="KAF4666710.1"/>
    <property type="molecule type" value="Genomic_DNA"/>
</dbReference>
<evidence type="ECO:0000259" key="7">
    <source>
        <dbReference type="Pfam" id="PF13847"/>
    </source>
</evidence>
<dbReference type="InterPro" id="IPR029063">
    <property type="entry name" value="SAM-dependent_MTases_sf"/>
</dbReference>
<feature type="binding site" evidence="4">
    <location>
        <position position="579"/>
    </location>
    <ligand>
        <name>S-adenosyl-L-methionine</name>
        <dbReference type="ChEBI" id="CHEBI:59789"/>
    </ligand>
</feature>
<name>A0A7J6M6A6_PERCH</name>
<dbReference type="CDD" id="cd02440">
    <property type="entry name" value="AdoMet_MTases"/>
    <property type="match status" value="1"/>
</dbReference>
<keyword evidence="3 4" id="KW-0949">S-adenosyl-L-methionine</keyword>
<evidence type="ECO:0000256" key="6">
    <source>
        <dbReference type="SAM" id="MobiDB-lite"/>
    </source>
</evidence>
<evidence type="ECO:0000313" key="9">
    <source>
        <dbReference type="Proteomes" id="UP000591131"/>
    </source>
</evidence>
<dbReference type="Gene3D" id="2.40.50.1070">
    <property type="match status" value="1"/>
</dbReference>
<evidence type="ECO:0000256" key="1">
    <source>
        <dbReference type="ARBA" id="ARBA00022603"/>
    </source>
</evidence>
<dbReference type="AlphaFoldDB" id="A0A7J6M6A6"/>
<feature type="binding site" evidence="4">
    <location>
        <position position="506"/>
    </location>
    <ligand>
        <name>S-adenosyl-L-methionine</name>
        <dbReference type="ChEBI" id="CHEBI:59789"/>
    </ligand>
</feature>
<dbReference type="PANTHER" id="PTHR45904:SF2">
    <property type="entry name" value="TRNA (URACIL-5-)-METHYLTRANSFERASE HOMOLOG A"/>
    <property type="match status" value="1"/>
</dbReference>
<keyword evidence="1 4" id="KW-0489">Methyltransferase</keyword>
<evidence type="ECO:0000256" key="3">
    <source>
        <dbReference type="ARBA" id="ARBA00022691"/>
    </source>
</evidence>
<proteinExistence type="inferred from homology"/>
<dbReference type="PROSITE" id="PS01230">
    <property type="entry name" value="TRMA_1"/>
    <property type="match status" value="1"/>
</dbReference>
<evidence type="ECO:0000256" key="5">
    <source>
        <dbReference type="PROSITE-ProRule" id="PRU10015"/>
    </source>
</evidence>
<dbReference type="PANTHER" id="PTHR45904">
    <property type="entry name" value="TRNA (URACIL-5-)-METHYLTRANSFERASE"/>
    <property type="match status" value="1"/>
</dbReference>
<protein>
    <submittedName>
        <fullName evidence="8">tRNA methyltransferase 2</fullName>
    </submittedName>
</protein>
<dbReference type="SUPFAM" id="SSF53335">
    <property type="entry name" value="S-adenosyl-L-methionine-dependent methyltransferases"/>
    <property type="match status" value="1"/>
</dbReference>
<dbReference type="GO" id="GO:0003723">
    <property type="term" value="F:RNA binding"/>
    <property type="evidence" value="ECO:0007669"/>
    <property type="project" value="TreeGrafter"/>
</dbReference>